<evidence type="ECO:0000313" key="5">
    <source>
        <dbReference type="EMBL" id="WIG00270.1"/>
    </source>
</evidence>
<dbReference type="InterPro" id="IPR003833">
    <property type="entry name" value="CT_C_D"/>
</dbReference>
<sequence length="245" mass="27948">MKMRDIQYVPFGENGIKVVFPNHISQEIHERILKLYQSIKRHAFDPITDIVPSYTVLTVYFNEKLVSFQQMRQKLEYIWEAANEEDHSSSSKVVTLPTYYGGQEGEDLQQVAKENNLSVEDVIDLHSSRDYLTYMIGFLPGFPYLGGMDERIATPRLEKPRARVEAGSVGIAGSQTGVYPVASPGGWNIIGQTPVPIVDFTREEPFLIAMGDYIRFRPVPKEEYEDILKRIHNGSYTIEIINKEA</sequence>
<gene>
    <name evidence="5" type="primary">pxpB</name>
    <name evidence="5" type="ORF">QNI29_19845</name>
</gene>
<evidence type="ECO:0000256" key="2">
    <source>
        <dbReference type="ARBA" id="ARBA00022801"/>
    </source>
</evidence>
<keyword evidence="3" id="KW-0067">ATP-binding</keyword>
<dbReference type="RefSeq" id="WP_284526998.1">
    <property type="nucleotide sequence ID" value="NZ_CP126446.1"/>
</dbReference>
<proteinExistence type="predicted"/>
<dbReference type="Proteomes" id="UP001236652">
    <property type="component" value="Chromosome"/>
</dbReference>
<dbReference type="InterPro" id="IPR010016">
    <property type="entry name" value="PxpB"/>
</dbReference>
<feature type="domain" description="Carboxyltransferase" evidence="4">
    <location>
        <begin position="6"/>
        <end position="208"/>
    </location>
</feature>
<keyword evidence="2 5" id="KW-0378">Hydrolase</keyword>
<dbReference type="Pfam" id="PF02682">
    <property type="entry name" value="CT_C_D"/>
    <property type="match status" value="1"/>
</dbReference>
<dbReference type="SUPFAM" id="SSF50891">
    <property type="entry name" value="Cyclophilin-like"/>
    <property type="match status" value="1"/>
</dbReference>
<dbReference type="Gene3D" id="3.30.1360.40">
    <property type="match status" value="1"/>
</dbReference>
<name>A0ABY8V6S0_9BACI</name>
<dbReference type="SUPFAM" id="SSF160467">
    <property type="entry name" value="PH0987 N-terminal domain-like"/>
    <property type="match status" value="1"/>
</dbReference>
<evidence type="ECO:0000313" key="6">
    <source>
        <dbReference type="Proteomes" id="UP001236652"/>
    </source>
</evidence>
<dbReference type="InterPro" id="IPR029000">
    <property type="entry name" value="Cyclophilin-like_dom_sf"/>
</dbReference>
<evidence type="ECO:0000256" key="3">
    <source>
        <dbReference type="ARBA" id="ARBA00022840"/>
    </source>
</evidence>
<dbReference type="GO" id="GO:0017168">
    <property type="term" value="F:5-oxoprolinase (ATP-hydrolyzing) activity"/>
    <property type="evidence" value="ECO:0007669"/>
    <property type="project" value="UniProtKB-EC"/>
</dbReference>
<keyword evidence="6" id="KW-1185">Reference proteome</keyword>
<dbReference type="Gene3D" id="2.40.100.10">
    <property type="entry name" value="Cyclophilin-like"/>
    <property type="match status" value="1"/>
</dbReference>
<keyword evidence="1" id="KW-0547">Nucleotide-binding</keyword>
<dbReference type="EC" id="3.5.2.9" evidence="5"/>
<dbReference type="SMART" id="SM00796">
    <property type="entry name" value="AHS1"/>
    <property type="match status" value="1"/>
</dbReference>
<dbReference type="EMBL" id="CP126446">
    <property type="protein sequence ID" value="WIG00270.1"/>
    <property type="molecule type" value="Genomic_DNA"/>
</dbReference>
<organism evidence="5 6">
    <name type="scientific">Pontibacillus chungwhensis</name>
    <dbReference type="NCBI Taxonomy" id="265426"/>
    <lineage>
        <taxon>Bacteria</taxon>
        <taxon>Bacillati</taxon>
        <taxon>Bacillota</taxon>
        <taxon>Bacilli</taxon>
        <taxon>Bacillales</taxon>
        <taxon>Bacillaceae</taxon>
        <taxon>Pontibacillus</taxon>
    </lineage>
</organism>
<evidence type="ECO:0000259" key="4">
    <source>
        <dbReference type="SMART" id="SM00796"/>
    </source>
</evidence>
<protein>
    <submittedName>
        <fullName evidence="5">5-oxoprolinase subunit PxpB</fullName>
        <ecNumber evidence="5">3.5.2.9</ecNumber>
    </submittedName>
</protein>
<reference evidence="5 6" key="1">
    <citation type="submission" date="2023-05" db="EMBL/GenBank/DDBJ databases">
        <title>Comparative genomics reveals the evidence of polycyclic aromatic hydrocarbons degradation in moderately halophilic genus Pontibacillus.</title>
        <authorList>
            <person name="Yang H."/>
            <person name="Qian Z."/>
        </authorList>
    </citation>
    <scope>NUCLEOTIDE SEQUENCE [LARGE SCALE GENOMIC DNA]</scope>
    <source>
        <strain evidence="6">HN14</strain>
    </source>
</reference>
<dbReference type="PANTHER" id="PTHR34698:SF2">
    <property type="entry name" value="5-OXOPROLINASE SUBUNIT B"/>
    <property type="match status" value="1"/>
</dbReference>
<evidence type="ECO:0000256" key="1">
    <source>
        <dbReference type="ARBA" id="ARBA00022741"/>
    </source>
</evidence>
<dbReference type="PANTHER" id="PTHR34698">
    <property type="entry name" value="5-OXOPROLINASE SUBUNIT B"/>
    <property type="match status" value="1"/>
</dbReference>
<dbReference type="NCBIfam" id="TIGR00370">
    <property type="entry name" value="5-oxoprolinase subunit PxpB"/>
    <property type="match status" value="1"/>
</dbReference>
<accession>A0ABY8V6S0</accession>